<dbReference type="InterPro" id="IPR029063">
    <property type="entry name" value="SAM-dependent_MTases_sf"/>
</dbReference>
<accession>A0A9W4RXK9</accession>
<dbReference type="Proteomes" id="UP001152533">
    <property type="component" value="Unassembled WGS sequence"/>
</dbReference>
<dbReference type="Pfam" id="PF13489">
    <property type="entry name" value="Methyltransf_23"/>
    <property type="match status" value="1"/>
</dbReference>
<comment type="caution">
    <text evidence="1">The sequence shown here is derived from an EMBL/GenBank/DDBJ whole genome shotgun (WGS) entry which is preliminary data.</text>
</comment>
<dbReference type="SUPFAM" id="SSF53335">
    <property type="entry name" value="S-adenosyl-L-methionine-dependent methyltransferases"/>
    <property type="match status" value="1"/>
</dbReference>
<evidence type="ECO:0000313" key="2">
    <source>
        <dbReference type="Proteomes" id="UP001152533"/>
    </source>
</evidence>
<protein>
    <recommendedName>
        <fullName evidence="3">Methyltransferase domain-containing protein</fullName>
    </recommendedName>
</protein>
<keyword evidence="2" id="KW-1185">Reference proteome</keyword>
<dbReference type="Gene3D" id="3.40.50.150">
    <property type="entry name" value="Vaccinia Virus protein VP39"/>
    <property type="match status" value="1"/>
</dbReference>
<sequence>AYLEDAYDLLHYTLENEPQAQVDLESLPYRCSILDYGIRTGIGSSETAERVEMLFGQVVGYDVTNIHPSIDKLPANLSIHIGDDDKLWRKGTSYDIIHARVVERMLDWQSFPKRAYDSLNPGGRLIVELIDLTPQSDDDNPLPAGSALEVWAQKLYNYDGQQRGYEQVQAIQEILKAQGFDVTCTMIDLPINSHRVSDREKETGKRFHWCLRQFLQAKCFAPHSELPPQELFDTVTKATQEIRNLNHQAFCTCYVLTASKKEDKQKPWW</sequence>
<name>A0A9W4RXK9_9PEZI</name>
<proteinExistence type="predicted"/>
<evidence type="ECO:0000313" key="1">
    <source>
        <dbReference type="EMBL" id="CAI0650288.1"/>
    </source>
</evidence>
<reference evidence="1" key="1">
    <citation type="submission" date="2022-08" db="EMBL/GenBank/DDBJ databases">
        <authorList>
            <person name="Giroux E."/>
            <person name="Giroux E."/>
        </authorList>
    </citation>
    <scope>NUCLEOTIDE SEQUENCE</scope>
    <source>
        <strain evidence="1">H1091258</strain>
    </source>
</reference>
<dbReference type="AlphaFoldDB" id="A0A9W4RXK9"/>
<gene>
    <name evidence="1" type="ORF">CGXH109_LOCUS94368</name>
</gene>
<feature type="non-terminal residue" evidence="1">
    <location>
        <position position="1"/>
    </location>
</feature>
<organism evidence="1 2">
    <name type="scientific">Colletotrichum noveboracense</name>
    <dbReference type="NCBI Taxonomy" id="2664923"/>
    <lineage>
        <taxon>Eukaryota</taxon>
        <taxon>Fungi</taxon>
        <taxon>Dikarya</taxon>
        <taxon>Ascomycota</taxon>
        <taxon>Pezizomycotina</taxon>
        <taxon>Sordariomycetes</taxon>
        <taxon>Hypocreomycetidae</taxon>
        <taxon>Glomerellales</taxon>
        <taxon>Glomerellaceae</taxon>
        <taxon>Colletotrichum</taxon>
        <taxon>Colletotrichum gloeosporioides species complex</taxon>
    </lineage>
</organism>
<dbReference type="EMBL" id="CAMGZC010000835">
    <property type="protein sequence ID" value="CAI0650288.1"/>
    <property type="molecule type" value="Genomic_DNA"/>
</dbReference>
<dbReference type="CDD" id="cd02440">
    <property type="entry name" value="AdoMet_MTases"/>
    <property type="match status" value="1"/>
</dbReference>
<evidence type="ECO:0008006" key="3">
    <source>
        <dbReference type="Google" id="ProtNLM"/>
    </source>
</evidence>